<dbReference type="AlphaFoldDB" id="A0AAW1V3D2"/>
<dbReference type="PANTHER" id="PTHR47219">
    <property type="entry name" value="RAB GTPASE-ACTIVATING PROTEIN 1-LIKE"/>
    <property type="match status" value="1"/>
</dbReference>
<comment type="caution">
    <text evidence="4">The sequence shown here is derived from an EMBL/GenBank/DDBJ whole genome shotgun (WGS) entry which is preliminary data.</text>
</comment>
<dbReference type="EMBL" id="JARQZJ010000121">
    <property type="protein sequence ID" value="KAK9887878.1"/>
    <property type="molecule type" value="Genomic_DNA"/>
</dbReference>
<gene>
    <name evidence="4" type="ORF">WA026_000183</name>
</gene>
<dbReference type="FunFam" id="3.40.250.10:FF:000056">
    <property type="entry name" value="TBC domain-containing protein kinase protein"/>
    <property type="match status" value="1"/>
</dbReference>
<evidence type="ECO:0000259" key="3">
    <source>
        <dbReference type="PROSITE" id="PS50206"/>
    </source>
</evidence>
<dbReference type="SUPFAM" id="SSF47923">
    <property type="entry name" value="Ypt/Rab-GAP domain of gyp1p"/>
    <property type="match status" value="2"/>
</dbReference>
<dbReference type="PROSITE" id="PS50086">
    <property type="entry name" value="TBC_RABGAP"/>
    <property type="match status" value="1"/>
</dbReference>
<name>A0AAW1V3D2_9CUCU</name>
<keyword evidence="5" id="KW-1185">Reference proteome</keyword>
<reference evidence="4 5" key="1">
    <citation type="submission" date="2023-03" db="EMBL/GenBank/DDBJ databases">
        <title>Genome insight into feeding habits of ladybird beetles.</title>
        <authorList>
            <person name="Li H.-S."/>
            <person name="Huang Y.-H."/>
            <person name="Pang H."/>
        </authorList>
    </citation>
    <scope>NUCLEOTIDE SEQUENCE [LARGE SCALE GENOMIC DNA]</scope>
    <source>
        <strain evidence="4">SYSU_2023b</strain>
        <tissue evidence="4">Whole body</tissue>
    </source>
</reference>
<feature type="domain" description="Rhodanese" evidence="3">
    <location>
        <begin position="720"/>
        <end position="820"/>
    </location>
</feature>
<dbReference type="Pfam" id="PF00581">
    <property type="entry name" value="Rhodanese"/>
    <property type="match status" value="1"/>
</dbReference>
<dbReference type="InterPro" id="IPR011009">
    <property type="entry name" value="Kinase-like_dom_sf"/>
</dbReference>
<feature type="domain" description="Protein kinase" evidence="1">
    <location>
        <begin position="1"/>
        <end position="267"/>
    </location>
</feature>
<dbReference type="Pfam" id="PF00069">
    <property type="entry name" value="Pkinase"/>
    <property type="match status" value="1"/>
</dbReference>
<dbReference type="InterPro" id="IPR000719">
    <property type="entry name" value="Prot_kinase_dom"/>
</dbReference>
<protein>
    <recommendedName>
        <fullName evidence="6">TBC domain-containing protein kinase-like protein</fullName>
    </recommendedName>
</protein>
<dbReference type="SUPFAM" id="SSF56112">
    <property type="entry name" value="Protein kinase-like (PK-like)"/>
    <property type="match status" value="1"/>
</dbReference>
<dbReference type="Gene3D" id="1.10.8.270">
    <property type="entry name" value="putative rabgap domain of human tbc1 domain family member 14 like domains"/>
    <property type="match status" value="1"/>
</dbReference>
<dbReference type="Proteomes" id="UP001431783">
    <property type="component" value="Unassembled WGS sequence"/>
</dbReference>
<dbReference type="GO" id="GO:0031267">
    <property type="term" value="F:small GTPase binding"/>
    <property type="evidence" value="ECO:0007669"/>
    <property type="project" value="TreeGrafter"/>
</dbReference>
<dbReference type="Gene3D" id="3.40.250.10">
    <property type="entry name" value="Rhodanese-like domain"/>
    <property type="match status" value="1"/>
</dbReference>
<dbReference type="SMART" id="SM00220">
    <property type="entry name" value="S_TKc"/>
    <property type="match status" value="1"/>
</dbReference>
<evidence type="ECO:0000259" key="2">
    <source>
        <dbReference type="PROSITE" id="PS50086"/>
    </source>
</evidence>
<dbReference type="PANTHER" id="PTHR47219:SF9">
    <property type="entry name" value="GTPASE ACTIVATING PROTEIN AND CENTROSOME-ASSOCIATED, ISOFORM B"/>
    <property type="match status" value="1"/>
</dbReference>
<dbReference type="GO" id="GO:0005096">
    <property type="term" value="F:GTPase activator activity"/>
    <property type="evidence" value="ECO:0007669"/>
    <property type="project" value="TreeGrafter"/>
</dbReference>
<dbReference type="FunFam" id="1.10.472.80:FF:000015">
    <property type="entry name" value="TBC domain-containing protein kinase-like protein"/>
    <property type="match status" value="1"/>
</dbReference>
<evidence type="ECO:0000313" key="5">
    <source>
        <dbReference type="Proteomes" id="UP001431783"/>
    </source>
</evidence>
<dbReference type="Gene3D" id="1.10.472.80">
    <property type="entry name" value="Ypt/Rab-GAP domain of gyp1p, domain 3"/>
    <property type="match status" value="1"/>
</dbReference>
<dbReference type="GO" id="GO:0004672">
    <property type="term" value="F:protein kinase activity"/>
    <property type="evidence" value="ECO:0007669"/>
    <property type="project" value="InterPro"/>
</dbReference>
<dbReference type="InterPro" id="IPR050302">
    <property type="entry name" value="Rab_GAP_TBC_domain"/>
</dbReference>
<dbReference type="InterPro" id="IPR035969">
    <property type="entry name" value="Rab-GAP_TBC_sf"/>
</dbReference>
<proteinExistence type="predicted"/>
<feature type="domain" description="Rab-GAP TBC" evidence="2">
    <location>
        <begin position="432"/>
        <end position="617"/>
    </location>
</feature>
<sequence>MTLSVFVNPELQFSATTFFAKQHKGETCGANGLPLTPNSIILFGKAQFLKTLKNPYLCEYLDIIRGKHERTIVVSQFCGKPLSEYLGKKIFSDSDIIKIAFQLLTALSVLHKNKIVHRNLSTESILVQNSGDIKLFNYGFHYMTNNGQLVSFPIIKLSYAAPEIYLSPLKSHIANSKMDIWSVGIILVELILNKSLWSSLKLSQKIRKILSFYQCGTSVFEKIAREHNCFDVYQNLSAELKHIIEQCLQIDPRSRPTCEDLLKNEIFKEFKVVQRNNPSKVCEKYQIFTLKELYHWWKLAGGDIILELKKQGLIRSSPPILSMPCLVMLDGTVLGQGRNPATLYESKIVQMSLDTLYQRFKHIHLNFCYPLLHCKSDIIAAFDPPHYDTKALPLIIKEKDPEYQFHRIILFRRLLHGYPYTRDMIRKEVEKDIPPLLRGEIWAALLDIQPDYEEIYAMIDKETVTTTDRQIEVDIPRCHQYNELLSSSEGHIKLRRILKAWVHQNTQYVYWQGLDSLTAPFLYLNFNDEAKAFACLSEFVPKYVHKFFLKDNSAVIKEYLAKFSQLIAYHDPELANHLCDINFYPELFAIPWFLTVFSHVFPLYKILHVWDNLLSGDSSFPLHIGLSVLTQLRSKLLTAGFNDCILLFSDLPEVDIEKSINYSNDTFKNTPRSITTREHQNEEYYKTTEYDISGVTLNDLTRERCPRISATDVVDMIRNTPEKILLVDIRNPLQYSRCSVRNSINIPCSSVTYGEHSIENLGQYAQILKNSGDKIVIVIGSTDTDLELFPKFLLNCNIKKVCVLHGGFNILISVTPTVLVSQKFEA</sequence>
<evidence type="ECO:0000313" key="4">
    <source>
        <dbReference type="EMBL" id="KAK9887878.1"/>
    </source>
</evidence>
<dbReference type="SMART" id="SM00450">
    <property type="entry name" value="RHOD"/>
    <property type="match status" value="1"/>
</dbReference>
<dbReference type="SUPFAM" id="SSF52821">
    <property type="entry name" value="Rhodanese/Cell cycle control phosphatase"/>
    <property type="match status" value="1"/>
</dbReference>
<dbReference type="FunFam" id="1.10.8.270:FF:000044">
    <property type="entry name" value="TBC Kinase homolog"/>
    <property type="match status" value="1"/>
</dbReference>
<dbReference type="GO" id="GO:0005524">
    <property type="term" value="F:ATP binding"/>
    <property type="evidence" value="ECO:0007669"/>
    <property type="project" value="InterPro"/>
</dbReference>
<accession>A0AAW1V3D2</accession>
<organism evidence="4 5">
    <name type="scientific">Henosepilachna vigintioctopunctata</name>
    <dbReference type="NCBI Taxonomy" id="420089"/>
    <lineage>
        <taxon>Eukaryota</taxon>
        <taxon>Metazoa</taxon>
        <taxon>Ecdysozoa</taxon>
        <taxon>Arthropoda</taxon>
        <taxon>Hexapoda</taxon>
        <taxon>Insecta</taxon>
        <taxon>Pterygota</taxon>
        <taxon>Neoptera</taxon>
        <taxon>Endopterygota</taxon>
        <taxon>Coleoptera</taxon>
        <taxon>Polyphaga</taxon>
        <taxon>Cucujiformia</taxon>
        <taxon>Coccinelloidea</taxon>
        <taxon>Coccinellidae</taxon>
        <taxon>Epilachninae</taxon>
        <taxon>Epilachnini</taxon>
        <taxon>Henosepilachna</taxon>
    </lineage>
</organism>
<dbReference type="PROSITE" id="PS50206">
    <property type="entry name" value="RHODANESE_3"/>
    <property type="match status" value="1"/>
</dbReference>
<evidence type="ECO:0000259" key="1">
    <source>
        <dbReference type="PROSITE" id="PS50011"/>
    </source>
</evidence>
<dbReference type="FunFam" id="1.10.510.10:FF:001232">
    <property type="entry name" value="Predicted protein"/>
    <property type="match status" value="1"/>
</dbReference>
<dbReference type="PROSITE" id="PS50011">
    <property type="entry name" value="PROTEIN_KINASE_DOM"/>
    <property type="match status" value="1"/>
</dbReference>
<dbReference type="InterPro" id="IPR000195">
    <property type="entry name" value="Rab-GAP-TBC_dom"/>
</dbReference>
<dbReference type="InterPro" id="IPR036873">
    <property type="entry name" value="Rhodanese-like_dom_sf"/>
</dbReference>
<evidence type="ECO:0008006" key="6">
    <source>
        <dbReference type="Google" id="ProtNLM"/>
    </source>
</evidence>
<dbReference type="Gene3D" id="1.10.510.10">
    <property type="entry name" value="Transferase(Phosphotransferase) domain 1"/>
    <property type="match status" value="1"/>
</dbReference>
<dbReference type="SMART" id="SM00164">
    <property type="entry name" value="TBC"/>
    <property type="match status" value="1"/>
</dbReference>
<dbReference type="Pfam" id="PF00566">
    <property type="entry name" value="RabGAP-TBC"/>
    <property type="match status" value="1"/>
</dbReference>
<dbReference type="InterPro" id="IPR001763">
    <property type="entry name" value="Rhodanese-like_dom"/>
</dbReference>